<keyword evidence="3" id="KW-1185">Reference proteome</keyword>
<feature type="compositionally biased region" description="Polar residues" evidence="1">
    <location>
        <begin position="331"/>
        <end position="348"/>
    </location>
</feature>
<dbReference type="InterPro" id="IPR011004">
    <property type="entry name" value="Trimer_LpxA-like_sf"/>
</dbReference>
<dbReference type="InterPro" id="IPR047324">
    <property type="entry name" value="LbH_gamma_CA-like"/>
</dbReference>
<dbReference type="CDD" id="cd04645">
    <property type="entry name" value="LbH_gamma_CA_like"/>
    <property type="match status" value="1"/>
</dbReference>
<dbReference type="Gene3D" id="2.160.10.10">
    <property type="entry name" value="Hexapeptide repeat proteins"/>
    <property type="match status" value="1"/>
</dbReference>
<dbReference type="InterPro" id="IPR050484">
    <property type="entry name" value="Transf_Hexapept/Carb_Anhydrase"/>
</dbReference>
<dbReference type="PANTHER" id="PTHR13061">
    <property type="entry name" value="DYNACTIN SUBUNIT P25"/>
    <property type="match status" value="1"/>
</dbReference>
<evidence type="ECO:0000256" key="1">
    <source>
        <dbReference type="SAM" id="MobiDB-lite"/>
    </source>
</evidence>
<evidence type="ECO:0008006" key="4">
    <source>
        <dbReference type="Google" id="ProtNLM"/>
    </source>
</evidence>
<dbReference type="AlphaFoldDB" id="A0ABD3NDR2"/>
<dbReference type="PANTHER" id="PTHR13061:SF29">
    <property type="entry name" value="GAMMA CARBONIC ANHYDRASE-LIKE 1, MITOCHONDRIAL-RELATED"/>
    <property type="match status" value="1"/>
</dbReference>
<organism evidence="2 3">
    <name type="scientific">Cyclotella atomus</name>
    <dbReference type="NCBI Taxonomy" id="382360"/>
    <lineage>
        <taxon>Eukaryota</taxon>
        <taxon>Sar</taxon>
        <taxon>Stramenopiles</taxon>
        <taxon>Ochrophyta</taxon>
        <taxon>Bacillariophyta</taxon>
        <taxon>Coscinodiscophyceae</taxon>
        <taxon>Thalassiosirophycidae</taxon>
        <taxon>Stephanodiscales</taxon>
        <taxon>Stephanodiscaceae</taxon>
        <taxon>Cyclotella</taxon>
    </lineage>
</organism>
<name>A0ABD3NDR2_9STRA</name>
<protein>
    <recommendedName>
        <fullName evidence="4">Gamma carbonic anhydrase</fullName>
    </recommendedName>
</protein>
<gene>
    <name evidence="2" type="ORF">ACHAWO_005265</name>
</gene>
<proteinExistence type="predicted"/>
<dbReference type="SUPFAM" id="SSF51161">
    <property type="entry name" value="Trimeric LpxA-like enzymes"/>
    <property type="match status" value="1"/>
</dbReference>
<evidence type="ECO:0000313" key="2">
    <source>
        <dbReference type="EMBL" id="KAL3774058.1"/>
    </source>
</evidence>
<comment type="caution">
    <text evidence="2">The sequence shown here is derived from an EMBL/GenBank/DDBJ whole genome shotgun (WGS) entry which is preliminary data.</text>
</comment>
<feature type="region of interest" description="Disordered" evidence="1">
    <location>
        <begin position="316"/>
        <end position="363"/>
    </location>
</feature>
<dbReference type="EMBL" id="JALLPJ020001211">
    <property type="protein sequence ID" value="KAL3774058.1"/>
    <property type="molecule type" value="Genomic_DNA"/>
</dbReference>
<dbReference type="Proteomes" id="UP001530400">
    <property type="component" value="Unassembled WGS sequence"/>
</dbReference>
<sequence length="363" mass="38871">MPSPSFLAVIRHVLGRALRETGQMLDRVGIRGAVHAKQGRRLGPDDSYLFNDHLSRHRQIFSLLRRGQPMIPGITSGCNIYQEKIKADSTVAFLAPDATLIGNVHLAPNSSIFYKAILKADVAAHGVNSIRTPEEEIAWRSLPVGSHKRILDAGHWNNGQGLGHPTIGGQNGGGIYVGEGTNIQDSCIVSAYEGHAKIGSYVTVGHRAQIHSASIGDECLIGMGSVLKPGSVVQSQSFVAAGAVVERGDVVKSGELWGGNPARKLRELTAEEKAKIRTQAEKYIDVAKSHGHVMVLGGNVPDKYIEHVLLNATKDASLSNDNRSDAESMHKPTSSTDNLDSNNMQESEATPPVETSDSKSKAA</sequence>
<evidence type="ECO:0000313" key="3">
    <source>
        <dbReference type="Proteomes" id="UP001530400"/>
    </source>
</evidence>
<accession>A0ABD3NDR2</accession>
<reference evidence="2 3" key="1">
    <citation type="submission" date="2024-10" db="EMBL/GenBank/DDBJ databases">
        <title>Updated reference genomes for cyclostephanoid diatoms.</title>
        <authorList>
            <person name="Roberts W.R."/>
            <person name="Alverson A.J."/>
        </authorList>
    </citation>
    <scope>NUCLEOTIDE SEQUENCE [LARGE SCALE GENOMIC DNA]</scope>
    <source>
        <strain evidence="2 3">AJA010-31</strain>
    </source>
</reference>